<keyword evidence="3" id="KW-0611">Plant defense</keyword>
<keyword evidence="2" id="KW-0547">Nucleotide-binding</keyword>
<reference evidence="5" key="1">
    <citation type="submission" date="2019-03" db="EMBL/GenBank/DDBJ databases">
        <authorList>
            <person name="Mank J."/>
            <person name="Almeida P."/>
        </authorList>
    </citation>
    <scope>NUCLEOTIDE SEQUENCE</scope>
    <source>
        <strain evidence="5">78183</strain>
    </source>
</reference>
<dbReference type="EMBL" id="CAADRP010000835">
    <property type="protein sequence ID" value="VFU32733.1"/>
    <property type="molecule type" value="Genomic_DNA"/>
</dbReference>
<dbReference type="GO" id="GO:0000166">
    <property type="term" value="F:nucleotide binding"/>
    <property type="evidence" value="ECO:0007669"/>
    <property type="project" value="UniProtKB-KW"/>
</dbReference>
<proteinExistence type="predicted"/>
<accession>A0A6N2L0C6</accession>
<dbReference type="AlphaFoldDB" id="A0A6N2L0C6"/>
<dbReference type="PANTHER" id="PTHR19338">
    <property type="entry name" value="TRANSLOCASE OF INNER MITOCHONDRIAL MEMBRANE 13 HOMOLOG"/>
    <property type="match status" value="1"/>
</dbReference>
<sequence length="151" mass="17577">MIAVQVVLEQLASLITEETRLLGGSESDEGLRAWVKQVRDVAYDAEDILEEFMLRFLHLMGVVFHFLRDSYRSTRKLSARHRLAAHLESIKARVRAISERRNAFSLNRIDMPSTSSAAVEKWHDPRIASLYLMKLMSWELRTQNIYWFPGL</sequence>
<dbReference type="InterPro" id="IPR041118">
    <property type="entry name" value="Rx_N"/>
</dbReference>
<name>A0A6N2L0C6_SALVM</name>
<dbReference type="Gene3D" id="1.20.5.4130">
    <property type="match status" value="1"/>
</dbReference>
<dbReference type="CDD" id="cd14798">
    <property type="entry name" value="RX-CC_like"/>
    <property type="match status" value="1"/>
</dbReference>
<evidence type="ECO:0000256" key="1">
    <source>
        <dbReference type="ARBA" id="ARBA00022737"/>
    </source>
</evidence>
<gene>
    <name evidence="5" type="ORF">SVIM_LOCUS145558</name>
</gene>
<evidence type="ECO:0000313" key="5">
    <source>
        <dbReference type="EMBL" id="VFU32733.1"/>
    </source>
</evidence>
<dbReference type="Pfam" id="PF18052">
    <property type="entry name" value="Rx_N"/>
    <property type="match status" value="1"/>
</dbReference>
<dbReference type="InterPro" id="IPR038005">
    <property type="entry name" value="RX-like_CC"/>
</dbReference>
<protein>
    <recommendedName>
        <fullName evidence="4">Disease resistance N-terminal domain-containing protein</fullName>
    </recommendedName>
</protein>
<evidence type="ECO:0000259" key="4">
    <source>
        <dbReference type="Pfam" id="PF18052"/>
    </source>
</evidence>
<organism evidence="5">
    <name type="scientific">Salix viminalis</name>
    <name type="common">Common osier</name>
    <name type="synonym">Basket willow</name>
    <dbReference type="NCBI Taxonomy" id="40686"/>
    <lineage>
        <taxon>Eukaryota</taxon>
        <taxon>Viridiplantae</taxon>
        <taxon>Streptophyta</taxon>
        <taxon>Embryophyta</taxon>
        <taxon>Tracheophyta</taxon>
        <taxon>Spermatophyta</taxon>
        <taxon>Magnoliopsida</taxon>
        <taxon>eudicotyledons</taxon>
        <taxon>Gunneridae</taxon>
        <taxon>Pentapetalae</taxon>
        <taxon>rosids</taxon>
        <taxon>fabids</taxon>
        <taxon>Malpighiales</taxon>
        <taxon>Salicaceae</taxon>
        <taxon>Saliceae</taxon>
        <taxon>Salix</taxon>
    </lineage>
</organism>
<feature type="domain" description="Disease resistance N-terminal" evidence="4">
    <location>
        <begin position="26"/>
        <end position="59"/>
    </location>
</feature>
<keyword evidence="1" id="KW-0677">Repeat</keyword>
<evidence type="ECO:0000256" key="3">
    <source>
        <dbReference type="ARBA" id="ARBA00022821"/>
    </source>
</evidence>
<dbReference type="PANTHER" id="PTHR19338:SF32">
    <property type="entry name" value="OS06G0287500 PROTEIN"/>
    <property type="match status" value="1"/>
</dbReference>
<dbReference type="GO" id="GO:0006952">
    <property type="term" value="P:defense response"/>
    <property type="evidence" value="ECO:0007669"/>
    <property type="project" value="UniProtKB-KW"/>
</dbReference>
<evidence type="ECO:0000256" key="2">
    <source>
        <dbReference type="ARBA" id="ARBA00022741"/>
    </source>
</evidence>